<evidence type="ECO:0000313" key="5">
    <source>
        <dbReference type="Proteomes" id="UP000078542"/>
    </source>
</evidence>
<feature type="region of interest" description="Disordered" evidence="1">
    <location>
        <begin position="25"/>
        <end position="52"/>
    </location>
</feature>
<feature type="region of interest" description="Disordered" evidence="1">
    <location>
        <begin position="143"/>
        <end position="188"/>
    </location>
</feature>
<evidence type="ECO:0000313" key="4">
    <source>
        <dbReference type="EMBL" id="KYM93429.1"/>
    </source>
</evidence>
<dbReference type="InterPro" id="IPR051482">
    <property type="entry name" value="Cholesterol_transport"/>
</dbReference>
<dbReference type="GO" id="GO:0032934">
    <property type="term" value="F:sterol binding"/>
    <property type="evidence" value="ECO:0007669"/>
    <property type="project" value="TreeGrafter"/>
</dbReference>
<keyword evidence="2" id="KW-0472">Membrane</keyword>
<dbReference type="CDD" id="cd13220">
    <property type="entry name" value="PH-GRAM_GRAMDC"/>
    <property type="match status" value="1"/>
</dbReference>
<dbReference type="GO" id="GO:0140268">
    <property type="term" value="C:endoplasmic reticulum-plasma membrane contact site"/>
    <property type="evidence" value="ECO:0007669"/>
    <property type="project" value="TreeGrafter"/>
</dbReference>
<dbReference type="PANTHER" id="PTHR23319:SF13">
    <property type="entry name" value="GRAM DOMAIN-CONTAINING PROTEIN"/>
    <property type="match status" value="1"/>
</dbReference>
<keyword evidence="5" id="KW-1185">Reference proteome</keyword>
<dbReference type="Proteomes" id="UP000078542">
    <property type="component" value="Unassembled WGS sequence"/>
</dbReference>
<accession>A0A195BXP6</accession>
<feature type="compositionally biased region" description="Low complexity" evidence="1">
    <location>
        <begin position="171"/>
        <end position="184"/>
    </location>
</feature>
<dbReference type="PANTHER" id="PTHR23319">
    <property type="entry name" value="GRAM DOMAIN CONTAINING 1B, ISOFORM E"/>
    <property type="match status" value="1"/>
</dbReference>
<organism evidence="4 5">
    <name type="scientific">Cyphomyrmex costatus</name>
    <dbReference type="NCBI Taxonomy" id="456900"/>
    <lineage>
        <taxon>Eukaryota</taxon>
        <taxon>Metazoa</taxon>
        <taxon>Ecdysozoa</taxon>
        <taxon>Arthropoda</taxon>
        <taxon>Hexapoda</taxon>
        <taxon>Insecta</taxon>
        <taxon>Pterygota</taxon>
        <taxon>Neoptera</taxon>
        <taxon>Endopterygota</taxon>
        <taxon>Hymenoptera</taxon>
        <taxon>Apocrita</taxon>
        <taxon>Aculeata</taxon>
        <taxon>Formicoidea</taxon>
        <taxon>Formicidae</taxon>
        <taxon>Myrmicinae</taxon>
        <taxon>Cyphomyrmex</taxon>
    </lineage>
</organism>
<feature type="transmembrane region" description="Helical" evidence="2">
    <location>
        <begin position="389"/>
        <end position="411"/>
    </location>
</feature>
<keyword evidence="2" id="KW-0812">Transmembrane</keyword>
<dbReference type="EMBL" id="KQ978501">
    <property type="protein sequence ID" value="KYM93429.1"/>
    <property type="molecule type" value="Genomic_DNA"/>
</dbReference>
<feature type="compositionally biased region" description="Polar residues" evidence="1">
    <location>
        <begin position="343"/>
        <end position="353"/>
    </location>
</feature>
<feature type="domain" description="GRAM" evidence="3">
    <location>
        <begin position="187"/>
        <end position="254"/>
    </location>
</feature>
<feature type="region of interest" description="Disordered" evidence="1">
    <location>
        <begin position="465"/>
        <end position="485"/>
    </location>
</feature>
<feature type="compositionally biased region" description="Low complexity" evidence="1">
    <location>
        <begin position="25"/>
        <end position="35"/>
    </location>
</feature>
<dbReference type="InterPro" id="IPR011993">
    <property type="entry name" value="PH-like_dom_sf"/>
</dbReference>
<dbReference type="Gene3D" id="2.30.29.30">
    <property type="entry name" value="Pleckstrin-homology domain (PH domain)/Phosphotyrosine-binding domain (PTB)"/>
    <property type="match status" value="1"/>
</dbReference>
<keyword evidence="2" id="KW-1133">Transmembrane helix</keyword>
<gene>
    <name evidence="4" type="ORF">ALC62_15787</name>
</gene>
<name>A0A195BXP6_9HYME</name>
<dbReference type="STRING" id="456900.A0A195BXP6"/>
<protein>
    <submittedName>
        <fullName evidence="4">GRAM domain-containing protein 1B</fullName>
    </submittedName>
</protein>
<evidence type="ECO:0000259" key="3">
    <source>
        <dbReference type="SMART" id="SM00568"/>
    </source>
</evidence>
<dbReference type="SMART" id="SM00568">
    <property type="entry name" value="GRAM"/>
    <property type="match status" value="1"/>
</dbReference>
<feature type="compositionally biased region" description="Polar residues" evidence="1">
    <location>
        <begin position="143"/>
        <end position="158"/>
    </location>
</feature>
<dbReference type="InterPro" id="IPR004182">
    <property type="entry name" value="GRAM"/>
</dbReference>
<dbReference type="AlphaFoldDB" id="A0A195BXP6"/>
<dbReference type="GO" id="GO:0120015">
    <property type="term" value="F:sterol transfer activity"/>
    <property type="evidence" value="ECO:0007669"/>
    <property type="project" value="TreeGrafter"/>
</dbReference>
<proteinExistence type="predicted"/>
<dbReference type="GO" id="GO:0005886">
    <property type="term" value="C:plasma membrane"/>
    <property type="evidence" value="ECO:0007669"/>
    <property type="project" value="TreeGrafter"/>
</dbReference>
<feature type="region of interest" description="Disordered" evidence="1">
    <location>
        <begin position="319"/>
        <end position="353"/>
    </location>
</feature>
<dbReference type="GO" id="GO:0032366">
    <property type="term" value="P:intracellular sterol transport"/>
    <property type="evidence" value="ECO:0007669"/>
    <property type="project" value="TreeGrafter"/>
</dbReference>
<dbReference type="GO" id="GO:0005789">
    <property type="term" value="C:endoplasmic reticulum membrane"/>
    <property type="evidence" value="ECO:0007669"/>
    <property type="project" value="TreeGrafter"/>
</dbReference>
<reference evidence="4 5" key="1">
    <citation type="submission" date="2016-03" db="EMBL/GenBank/DDBJ databases">
        <title>Cyphomyrmex costatus WGS genome.</title>
        <authorList>
            <person name="Nygaard S."/>
            <person name="Hu H."/>
            <person name="Boomsma J."/>
            <person name="Zhang G."/>
        </authorList>
    </citation>
    <scope>NUCLEOTIDE SEQUENCE [LARGE SCALE GENOMIC DNA]</scope>
    <source>
        <strain evidence="4">MS0001</strain>
        <tissue evidence="4">Whole body</tissue>
    </source>
</reference>
<evidence type="ECO:0000256" key="2">
    <source>
        <dbReference type="SAM" id="Phobius"/>
    </source>
</evidence>
<dbReference type="Pfam" id="PF02893">
    <property type="entry name" value="GRAM"/>
    <property type="match status" value="1"/>
</dbReference>
<sequence length="485" mass="53272">MMEFETQALINFCFSSRPLTRARSAGSIGARSAPSTPLQAAPEAGGQQSISGSQLTVAGASYPQPPRSPSHAALKCNDSFDNWYTLKITINVLRMRLFQFSKREKRGTIKNSTMGTRVEMWGNDLWSISFTGKRTRTIPEQINSSNHLSKPLSRSTPSMAAGGVQTPAKVSRASSRSSPTTSSARQKKFHRHFSQVAEDERVLNYYSCALVGDILLQGHLYITPNYFAFYSNVFGYVTKLLIPTVSVLKISKEKTAKIIPNAVAVATEEERHVFCSLLSRDSTYKLMKQVWDAAMEPQTTVVALPEIDTDTKCLAPDRLLPDDVDDDSSVSESGTEPLLVPNPCSNPESAPETTNLAPVRLETAVLTKTLTPSKSDRLRSLFTNGLKPGLVITILVALLAILYVSAALMMMRIDRLHTAYLNHPLVSPERFTQDRLLHYLNTNLDQIVKVRQSLQTLSQQFVTMSRGGSQTGSAGGVVEPEDAPS</sequence>
<evidence type="ECO:0000256" key="1">
    <source>
        <dbReference type="SAM" id="MobiDB-lite"/>
    </source>
</evidence>